<dbReference type="NCBIfam" id="TIGR02058">
    <property type="entry name" value="lin0512_fam"/>
    <property type="match status" value="1"/>
</dbReference>
<reference evidence="3 4" key="1">
    <citation type="submission" date="2024-10" db="EMBL/GenBank/DDBJ databases">
        <title>Updated reference genomes for cyclostephanoid diatoms.</title>
        <authorList>
            <person name="Roberts W.R."/>
            <person name="Alverson A.J."/>
        </authorList>
    </citation>
    <scope>NUCLEOTIDE SEQUENCE [LARGE SCALE GENOMIC DNA]</scope>
    <source>
        <strain evidence="3 4">AJA010-31</strain>
    </source>
</reference>
<dbReference type="InterPro" id="IPR037103">
    <property type="entry name" value="Tubulin/FtsZ-like_C"/>
</dbReference>
<dbReference type="EMBL" id="JALLPJ020000534">
    <property type="protein sequence ID" value="KAL3789194.1"/>
    <property type="molecule type" value="Genomic_DNA"/>
</dbReference>
<protein>
    <submittedName>
        <fullName evidence="3">Uncharacterized protein</fullName>
    </submittedName>
</protein>
<accession>A0ABD3PNJ5</accession>
<evidence type="ECO:0000256" key="1">
    <source>
        <dbReference type="ARBA" id="ARBA00022741"/>
    </source>
</evidence>
<dbReference type="PANTHER" id="PTHR34784:SF1">
    <property type="entry name" value="50S RIBOSOMAL PROTEIN L34"/>
    <property type="match status" value="1"/>
</dbReference>
<dbReference type="Proteomes" id="UP001530400">
    <property type="component" value="Unassembled WGS sequence"/>
</dbReference>
<evidence type="ECO:0000256" key="2">
    <source>
        <dbReference type="ARBA" id="ARBA00023134"/>
    </source>
</evidence>
<keyword evidence="2" id="KW-0342">GTP-binding</keyword>
<keyword evidence="1" id="KW-0547">Nucleotide-binding</keyword>
<evidence type="ECO:0000313" key="3">
    <source>
        <dbReference type="EMBL" id="KAL3789194.1"/>
    </source>
</evidence>
<dbReference type="InterPro" id="IPR011719">
    <property type="entry name" value="CHP02058"/>
</dbReference>
<dbReference type="GO" id="GO:0005525">
    <property type="term" value="F:GTP binding"/>
    <property type="evidence" value="ECO:0007669"/>
    <property type="project" value="UniProtKB-KW"/>
</dbReference>
<proteinExistence type="predicted"/>
<dbReference type="Gene3D" id="3.30.1330.20">
    <property type="entry name" value="Tubulin/FtsZ, C-terminal domain"/>
    <property type="match status" value="1"/>
</dbReference>
<name>A0ABD3PNJ5_9STRA</name>
<organism evidence="3 4">
    <name type="scientific">Cyclotella atomus</name>
    <dbReference type="NCBI Taxonomy" id="382360"/>
    <lineage>
        <taxon>Eukaryota</taxon>
        <taxon>Sar</taxon>
        <taxon>Stramenopiles</taxon>
        <taxon>Ochrophyta</taxon>
        <taxon>Bacillariophyta</taxon>
        <taxon>Coscinodiscophyceae</taxon>
        <taxon>Thalassiosirophycidae</taxon>
        <taxon>Stephanodiscales</taxon>
        <taxon>Stephanodiscaceae</taxon>
        <taxon>Cyclotella</taxon>
    </lineage>
</organism>
<gene>
    <name evidence="3" type="ORF">ACHAWO_013922</name>
</gene>
<comment type="caution">
    <text evidence="3">The sequence shown here is derived from an EMBL/GenBank/DDBJ whole genome shotgun (WGS) entry which is preliminary data.</text>
</comment>
<dbReference type="AlphaFoldDB" id="A0ABD3PNJ5"/>
<dbReference type="Pfam" id="PF09585">
    <property type="entry name" value="Lin0512_fam"/>
    <property type="match status" value="1"/>
</dbReference>
<sequence>MASSQSWSEEWKSIGLGARLSEPGSQMTNLLFVQMGFGVDQHGNDGEKHGGTGQGATKAAVRAVRNAIEFNSIPGIVEAVPGGRDEMLISLKLGVPVKRGSNDDVMDVKLEEVAKVFPYGRLLPIEVVVGGLSFHTGRIVRELGDVDDMAVCVASCVSIGYDSGKRSEGGSGTLHKLYDTNDCV</sequence>
<keyword evidence="4" id="KW-1185">Reference proteome</keyword>
<evidence type="ECO:0000313" key="4">
    <source>
        <dbReference type="Proteomes" id="UP001530400"/>
    </source>
</evidence>
<dbReference type="PANTHER" id="PTHR34784">
    <property type="entry name" value="50S RIBOSOMAL PROTEIN L34"/>
    <property type="match status" value="1"/>
</dbReference>